<dbReference type="SUPFAM" id="SSF54001">
    <property type="entry name" value="Cysteine proteinases"/>
    <property type="match status" value="1"/>
</dbReference>
<gene>
    <name evidence="6" type="ORF">ZT1E4_G9766</name>
</gene>
<feature type="region of interest" description="Disordered" evidence="4">
    <location>
        <begin position="310"/>
        <end position="341"/>
    </location>
</feature>
<evidence type="ECO:0000259" key="5">
    <source>
        <dbReference type="Pfam" id="PF02902"/>
    </source>
</evidence>
<feature type="region of interest" description="Disordered" evidence="4">
    <location>
        <begin position="132"/>
        <end position="190"/>
    </location>
</feature>
<feature type="region of interest" description="Disordered" evidence="4">
    <location>
        <begin position="724"/>
        <end position="791"/>
    </location>
</feature>
<feature type="compositionally biased region" description="Basic and acidic residues" evidence="4">
    <location>
        <begin position="245"/>
        <end position="266"/>
    </location>
</feature>
<dbReference type="Pfam" id="PF02902">
    <property type="entry name" value="Peptidase_C48"/>
    <property type="match status" value="1"/>
</dbReference>
<feature type="region of interest" description="Disordered" evidence="4">
    <location>
        <begin position="584"/>
        <end position="605"/>
    </location>
</feature>
<feature type="compositionally biased region" description="Polar residues" evidence="4">
    <location>
        <begin position="271"/>
        <end position="282"/>
    </location>
</feature>
<feature type="region of interest" description="Disordered" evidence="4">
    <location>
        <begin position="226"/>
        <end position="297"/>
    </location>
</feature>
<feature type="region of interest" description="Disordered" evidence="4">
    <location>
        <begin position="1524"/>
        <end position="1543"/>
    </location>
</feature>
<evidence type="ECO:0000256" key="4">
    <source>
        <dbReference type="SAM" id="MobiDB-lite"/>
    </source>
</evidence>
<reference evidence="7" key="1">
    <citation type="submission" date="2017-05" db="EMBL/GenBank/DDBJ databases">
        <authorList>
            <person name="Song R."/>
            <person name="Chenine A.L."/>
            <person name="Ruprecht R.M."/>
        </authorList>
    </citation>
    <scope>NUCLEOTIDE SEQUENCE [LARGE SCALE GENOMIC DNA]</scope>
</reference>
<feature type="domain" description="Ubiquitin-like protease family profile" evidence="5">
    <location>
        <begin position="978"/>
        <end position="1087"/>
    </location>
</feature>
<dbReference type="Proteomes" id="UP000245764">
    <property type="component" value="Chromosome 10"/>
</dbReference>
<sequence length="1593" mass="176800">MQRQQHSGVHLHRRSHERAARLQMFHLSILKTVHHGAGHGPSLGDLIAQYKQDGGKQLRDARALMPQSLHAIANPRKQSSRMAGNMSSQRVAQAPVSATPAETPCKAPKLNESTTNILAGTGSLTPIIQRSAASEQVKSDNAPRVTTQHFQARKPMTAPGQSVPPMHSPAEAHRPVDAVSRSNEAGQLTEKQKAAVASFFARRPGQVTEQQKTTVDNCLARRAAAAAPEAEDDYLHVDTTPVKIDQAKPRQKDDASTPKGRNDRPAAEANLTATTQQRTAYQSGKAMQPLQPARPTMPTISQPARPIMPAGFQSSRPTKPSPLRPTRPAMPTISQPATPRTPMYLQSSSPIVPVSAERLPLKWSLKATDVPFGSAKIYCVKHGHHPGFYFDMSTAWAQMKNFEGTQFDEFPQEDDVKLTSGNLEWAVQEAVVYMNMWGSTCSPHCSCKASNRGVPSTPVMREPAPPVPAKHNAANMMPAPPVRSHAAPLTMREPQAPITAGRNAANMMPAPPIRSYALEAKAFVSPPQQTPQAPSRAPSTTSSRHVDRTPEQNMPRSESPQGAYMTDASDLFVTPVRATPQKVVASVTPTASSPAPTEDSLGSGPRRWSLRLADIPTVSKKIHVLYRGAQPGFYYNQTEVNMQKKGFRGFVLKVFPEGKGSATWLSQHNRAQAVRDAVAFMNHDNVSCTYDCRGKCRVRASGSGALPEIEPKVEQDIMVHEESFAEQSVQGSVSERHDIPRHPSNGGESKSLSAVESDTGNQVKKATMPSVQGSASDASQKPPSQQSNDADDAVALVEKNGKLSYYNNLEFNRKHANVRREATARRQQELQTVARDGNDEFAAPLLKVMERFEQHDEGQRAVLGDEWYSKTGTYALPFPHGSGFSSVTLVEWLSLRPVESDAAWYTDTTLSNAVITGRDSFLQGHFFCSATTIYRWYPVSREGLQKLAEMQVAIRSFRQSGGLAAHGLCWPCLAMPHDTKKVVLPWNTGFHWIAVAITPNFETRVGKIEVFDSLAGRDTKLLQRILPVFADMIGLQYAWEQTWVVVIRDTMKQNNWVDCGPLAAHNCRKLLSGENPSDDVYNLVGVDKFCRKLRFDLLKAMYSLFFNEEIDEPRSYNSIGELTIVGNSTSRRQLICNVLSAAATPMTADAVTEAIVRNRGSPLGPHDTLQEEVTILLCLTPAIFGLVDDTKWKIRSDQASSVAKATSDVHLKRDPEKDWQLTTLDPIDRPFDLYIVIIRTSAYVSRKSANNNHDVRPRELLEAYWHRFGQTQDLPQQYVHEDDLDLNVPIWHPYFREAKSSRKSVVHGTTAEVAEVRRILQVANDKALDVDGRRPRVLLLGNGFDGLTSNNDTWAELTEAYPELDFSISLSLSRSMCPPGLFRDVGGDDRYGLNTWAHYEVKLLAAAWSRVSKFALADRTPSSWKAHHEQFVFICLLIDCKKLDHSLWYRRKIWPIEIKPAEENPRAVRLLDNRNQQDLERLADRECGVCGTDTSERWYRFHADTLDVMCTNCLPEVECSKNTAAAEEENRETPSRQSSPALSLAANDDDIFANIQQSERLVTAAVLRARIKNGRRANDEFVVESDDDGEDME</sequence>
<keyword evidence="3" id="KW-0378">Hydrolase</keyword>
<evidence type="ECO:0000313" key="6">
    <source>
        <dbReference type="EMBL" id="SMR59031.1"/>
    </source>
</evidence>
<keyword evidence="2" id="KW-0645">Protease</keyword>
<dbReference type="InterPro" id="IPR038765">
    <property type="entry name" value="Papain-like_cys_pep_sf"/>
</dbReference>
<protein>
    <recommendedName>
        <fullName evidence="5">Ubiquitin-like protease family profile domain-containing protein</fullName>
    </recommendedName>
</protein>
<feature type="compositionally biased region" description="Polar residues" evidence="4">
    <location>
        <begin position="526"/>
        <end position="543"/>
    </location>
</feature>
<organism evidence="6 7">
    <name type="scientific">Zymoseptoria tritici ST99CH_1E4</name>
    <dbReference type="NCBI Taxonomy" id="1276532"/>
    <lineage>
        <taxon>Eukaryota</taxon>
        <taxon>Fungi</taxon>
        <taxon>Dikarya</taxon>
        <taxon>Ascomycota</taxon>
        <taxon>Pezizomycotina</taxon>
        <taxon>Dothideomycetes</taxon>
        <taxon>Dothideomycetidae</taxon>
        <taxon>Mycosphaerellales</taxon>
        <taxon>Mycosphaerellaceae</taxon>
        <taxon>Zymoseptoria</taxon>
    </lineage>
</organism>
<feature type="compositionally biased region" description="Polar residues" evidence="4">
    <location>
        <begin position="746"/>
        <end position="788"/>
    </location>
</feature>
<evidence type="ECO:0000256" key="3">
    <source>
        <dbReference type="ARBA" id="ARBA00022801"/>
    </source>
</evidence>
<dbReference type="GO" id="GO:0019783">
    <property type="term" value="F:ubiquitin-like protein peptidase activity"/>
    <property type="evidence" value="ECO:0007669"/>
    <property type="project" value="UniProtKB-ARBA"/>
</dbReference>
<evidence type="ECO:0000256" key="1">
    <source>
        <dbReference type="ARBA" id="ARBA00005234"/>
    </source>
</evidence>
<comment type="similarity">
    <text evidence="1">Belongs to the peptidase C48 family.</text>
</comment>
<evidence type="ECO:0000256" key="2">
    <source>
        <dbReference type="ARBA" id="ARBA00022670"/>
    </source>
</evidence>
<dbReference type="GO" id="GO:0006508">
    <property type="term" value="P:proteolysis"/>
    <property type="evidence" value="ECO:0007669"/>
    <property type="project" value="UniProtKB-KW"/>
</dbReference>
<dbReference type="InterPro" id="IPR003653">
    <property type="entry name" value="Peptidase_C48_C"/>
</dbReference>
<feature type="region of interest" description="Disordered" evidence="4">
    <location>
        <begin position="524"/>
        <end position="563"/>
    </location>
</feature>
<name>A0A2H1GZP4_ZYMTR</name>
<feature type="compositionally biased region" description="Polar residues" evidence="4">
    <location>
        <begin position="332"/>
        <end position="341"/>
    </location>
</feature>
<accession>A0A2H1GZP4</accession>
<evidence type="ECO:0000313" key="7">
    <source>
        <dbReference type="Proteomes" id="UP000245764"/>
    </source>
</evidence>
<feature type="compositionally biased region" description="Polar residues" evidence="4">
    <location>
        <begin position="551"/>
        <end position="560"/>
    </location>
</feature>
<proteinExistence type="inferred from homology"/>
<dbReference type="Gene3D" id="3.40.395.10">
    <property type="entry name" value="Adenoviral Proteinase, Chain A"/>
    <property type="match status" value="1"/>
</dbReference>
<dbReference type="GO" id="GO:0008234">
    <property type="term" value="F:cysteine-type peptidase activity"/>
    <property type="evidence" value="ECO:0007669"/>
    <property type="project" value="InterPro"/>
</dbReference>
<dbReference type="EMBL" id="LT854262">
    <property type="protein sequence ID" value="SMR59031.1"/>
    <property type="molecule type" value="Genomic_DNA"/>
</dbReference>